<dbReference type="SUPFAM" id="SSF55729">
    <property type="entry name" value="Acyl-CoA N-acyltransferases (Nat)"/>
    <property type="match status" value="1"/>
</dbReference>
<accession>A0ABW2VCG3</accession>
<evidence type="ECO:0000313" key="2">
    <source>
        <dbReference type="EMBL" id="MFD0282208.1"/>
    </source>
</evidence>
<dbReference type="Proteomes" id="UP001596957">
    <property type="component" value="Unassembled WGS sequence"/>
</dbReference>
<feature type="region of interest" description="Disordered" evidence="1">
    <location>
        <begin position="357"/>
        <end position="381"/>
    </location>
</feature>
<feature type="compositionally biased region" description="Basic and acidic residues" evidence="1">
    <location>
        <begin position="372"/>
        <end position="381"/>
    </location>
</feature>
<dbReference type="InterPro" id="IPR016181">
    <property type="entry name" value="Acyl_CoA_acyltransferase"/>
</dbReference>
<dbReference type="InterPro" id="IPR007434">
    <property type="entry name" value="FemAB-like"/>
</dbReference>
<dbReference type="Pfam" id="PF04339">
    <property type="entry name" value="FemAB_like"/>
    <property type="match status" value="1"/>
</dbReference>
<sequence length="381" mass="41529">MKVRIQRTPHGLDAAWDTAFGTRSFFSATPWLKHAYATAATAPYYFMGHEDDDLLAALPAHPLEADVPYVFCRPDFVLGRRYDVPWAEELMPALALGGRNPSHGKAAARDAGALRAVLESAEERAREDGMRSVCFLYVDQDDEALRAALSGAGYTDLPFETAYSLAVPSAAEGGFDAYRARFGRETRRRIRRDLRALDTAGVTYRLEGLTGDLIDRIAPLELNLYAKYGTPADADAFRRVLHSIATHTGDTVRVLTAELDGKLAGFVLFFTHRGEMYARQTGYDYTVKGEVPLYFGLLYYELLQLAVAEGVTAIHYGTGSGNVKLSRGCVGRAQLAYVKAFDPVTEGRVAELRLADHGADIPGEPGGAGEPGEAREADLPA</sequence>
<gene>
    <name evidence="2" type="ORF">ACFQZP_11000</name>
</gene>
<proteinExistence type="predicted"/>
<dbReference type="GO" id="GO:0016746">
    <property type="term" value="F:acyltransferase activity"/>
    <property type="evidence" value="ECO:0007669"/>
    <property type="project" value="UniProtKB-KW"/>
</dbReference>
<dbReference type="RefSeq" id="WP_381246910.1">
    <property type="nucleotide sequence ID" value="NZ_JBHTBI010000001.1"/>
</dbReference>
<protein>
    <submittedName>
        <fullName evidence="2">GNAT family N-acetyltransferase</fullName>
        <ecNumber evidence="2">2.3.1.-</ecNumber>
    </submittedName>
</protein>
<dbReference type="Gene3D" id="3.40.630.30">
    <property type="match status" value="1"/>
</dbReference>
<evidence type="ECO:0000313" key="3">
    <source>
        <dbReference type="Proteomes" id="UP001596957"/>
    </source>
</evidence>
<name>A0ABW2VCG3_9ACTN</name>
<keyword evidence="3" id="KW-1185">Reference proteome</keyword>
<reference evidence="3" key="1">
    <citation type="journal article" date="2019" name="Int. J. Syst. Evol. Microbiol.">
        <title>The Global Catalogue of Microorganisms (GCM) 10K type strain sequencing project: providing services to taxonomists for standard genome sequencing and annotation.</title>
        <authorList>
            <consortium name="The Broad Institute Genomics Platform"/>
            <consortium name="The Broad Institute Genome Sequencing Center for Infectious Disease"/>
            <person name="Wu L."/>
            <person name="Ma J."/>
        </authorList>
    </citation>
    <scope>NUCLEOTIDE SEQUENCE [LARGE SCALE GENOMIC DNA]</scope>
    <source>
        <strain evidence="3">CGMCC 4.7198</strain>
    </source>
</reference>
<keyword evidence="2" id="KW-0012">Acyltransferase</keyword>
<evidence type="ECO:0000256" key="1">
    <source>
        <dbReference type="SAM" id="MobiDB-lite"/>
    </source>
</evidence>
<comment type="caution">
    <text evidence="2">The sequence shown here is derived from an EMBL/GenBank/DDBJ whole genome shotgun (WGS) entry which is preliminary data.</text>
</comment>
<dbReference type="EMBL" id="JBHTEC010000001">
    <property type="protein sequence ID" value="MFD0282208.1"/>
    <property type="molecule type" value="Genomic_DNA"/>
</dbReference>
<dbReference type="EC" id="2.3.1.-" evidence="2"/>
<organism evidence="2 3">
    <name type="scientific">Streptomyces lutosisoli</name>
    <dbReference type="NCBI Taxonomy" id="2665721"/>
    <lineage>
        <taxon>Bacteria</taxon>
        <taxon>Bacillati</taxon>
        <taxon>Actinomycetota</taxon>
        <taxon>Actinomycetes</taxon>
        <taxon>Kitasatosporales</taxon>
        <taxon>Streptomycetaceae</taxon>
        <taxon>Streptomyces</taxon>
    </lineage>
</organism>
<keyword evidence="2" id="KW-0808">Transferase</keyword>